<name>Q219D3_RHOPB</name>
<keyword evidence="2 4" id="KW-0479">Metal-binding</keyword>
<dbReference type="GO" id="GO:0020037">
    <property type="term" value="F:heme binding"/>
    <property type="evidence" value="ECO:0007669"/>
    <property type="project" value="InterPro"/>
</dbReference>
<feature type="domain" description="Cytochrome c" evidence="6">
    <location>
        <begin position="189"/>
        <end position="296"/>
    </location>
</feature>
<sequence>MTVRKSIVRGALAIAIIGVAAFWWLTIPARLPAGELPPRSPDLANGQTVFNAGGCASCHATPGQSDRTKLGGGLAIPSPFGTFHVPNISPDPADGIGGWNEADFATAVLKGTSPEGTHYYPAFPYGSYQRARLDDVRDLFGYLKTLPAVAGRAPGHELPFPFNIRRGVGIWKALFLDGKPFTPDPAQSAQWNRGAYLVNGLGHCAECHSPRNFLGGIVAAQRFAGGPNPEGQGFVPNITQKGLADWSDKDIGYFLETGQTPEGDTAGGSMARVIRNTSQLSAEDRAAMAVYLKSLPPVDGPPRPPRTKKE</sequence>
<keyword evidence="5" id="KW-0812">Transmembrane</keyword>
<evidence type="ECO:0000313" key="7">
    <source>
        <dbReference type="EMBL" id="ABD87003.1"/>
    </source>
</evidence>
<protein>
    <submittedName>
        <fullName evidence="7">Putative diheme cytochrome c-553</fullName>
    </submittedName>
</protein>
<dbReference type="Pfam" id="PF00034">
    <property type="entry name" value="Cytochrom_C"/>
    <property type="match status" value="1"/>
</dbReference>
<dbReference type="SUPFAM" id="SSF46626">
    <property type="entry name" value="Cytochrome c"/>
    <property type="match status" value="2"/>
</dbReference>
<dbReference type="PANTHER" id="PTHR35008:SF8">
    <property type="entry name" value="ALCOHOL DEHYDROGENASE CYTOCHROME C SUBUNIT"/>
    <property type="match status" value="1"/>
</dbReference>
<organism evidence="7">
    <name type="scientific">Rhodopseudomonas palustris (strain BisB18)</name>
    <dbReference type="NCBI Taxonomy" id="316056"/>
    <lineage>
        <taxon>Bacteria</taxon>
        <taxon>Pseudomonadati</taxon>
        <taxon>Pseudomonadota</taxon>
        <taxon>Alphaproteobacteria</taxon>
        <taxon>Hyphomicrobiales</taxon>
        <taxon>Nitrobacteraceae</taxon>
        <taxon>Rhodopseudomonas</taxon>
    </lineage>
</organism>
<evidence type="ECO:0000256" key="1">
    <source>
        <dbReference type="ARBA" id="ARBA00022617"/>
    </source>
</evidence>
<gene>
    <name evidence="7" type="ordered locus">RPC_1441</name>
</gene>
<dbReference type="GO" id="GO:0046872">
    <property type="term" value="F:metal ion binding"/>
    <property type="evidence" value="ECO:0007669"/>
    <property type="project" value="UniProtKB-KW"/>
</dbReference>
<dbReference type="InterPro" id="IPR009056">
    <property type="entry name" value="Cyt_c-like_dom"/>
</dbReference>
<dbReference type="InterPro" id="IPR036909">
    <property type="entry name" value="Cyt_c-like_dom_sf"/>
</dbReference>
<dbReference type="RefSeq" id="WP_011471908.1">
    <property type="nucleotide sequence ID" value="NC_007925.1"/>
</dbReference>
<dbReference type="EMBL" id="CP000301">
    <property type="protein sequence ID" value="ABD87003.1"/>
    <property type="molecule type" value="Genomic_DNA"/>
</dbReference>
<evidence type="ECO:0000256" key="3">
    <source>
        <dbReference type="ARBA" id="ARBA00023004"/>
    </source>
</evidence>
<dbReference type="AlphaFoldDB" id="Q219D3"/>
<dbReference type="KEGG" id="rpc:RPC_1441"/>
<dbReference type="GO" id="GO:0009055">
    <property type="term" value="F:electron transfer activity"/>
    <property type="evidence" value="ECO:0007669"/>
    <property type="project" value="InterPro"/>
</dbReference>
<dbReference type="PANTHER" id="PTHR35008">
    <property type="entry name" value="BLL4482 PROTEIN-RELATED"/>
    <property type="match status" value="1"/>
</dbReference>
<evidence type="ECO:0000256" key="2">
    <source>
        <dbReference type="ARBA" id="ARBA00022723"/>
    </source>
</evidence>
<evidence type="ECO:0000256" key="5">
    <source>
        <dbReference type="SAM" id="Phobius"/>
    </source>
</evidence>
<dbReference type="STRING" id="316056.RPC_1441"/>
<keyword evidence="5" id="KW-0472">Membrane</keyword>
<feature type="transmembrane region" description="Helical" evidence="5">
    <location>
        <begin position="7"/>
        <end position="25"/>
    </location>
</feature>
<feature type="domain" description="Cytochrome c" evidence="6">
    <location>
        <begin position="41"/>
        <end position="147"/>
    </location>
</feature>
<dbReference type="HOGENOM" id="CLU_028594_2_1_5"/>
<dbReference type="PROSITE" id="PS51007">
    <property type="entry name" value="CYTC"/>
    <property type="match status" value="2"/>
</dbReference>
<evidence type="ECO:0000256" key="4">
    <source>
        <dbReference type="PROSITE-ProRule" id="PRU00433"/>
    </source>
</evidence>
<keyword evidence="3 4" id="KW-0408">Iron</keyword>
<evidence type="ECO:0000259" key="6">
    <source>
        <dbReference type="PROSITE" id="PS51007"/>
    </source>
</evidence>
<dbReference type="OrthoDB" id="9811281at2"/>
<proteinExistence type="predicted"/>
<keyword evidence="1 4" id="KW-0349">Heme</keyword>
<dbReference type="Gene3D" id="1.10.760.10">
    <property type="entry name" value="Cytochrome c-like domain"/>
    <property type="match status" value="2"/>
</dbReference>
<dbReference type="eggNOG" id="COG2010">
    <property type="taxonomic scope" value="Bacteria"/>
</dbReference>
<reference evidence="7" key="1">
    <citation type="submission" date="2006-03" db="EMBL/GenBank/DDBJ databases">
        <title>Complete sequence of Rhodopseudomonas palustris BisB18.</title>
        <authorList>
            <consortium name="US DOE Joint Genome Institute"/>
            <person name="Copeland A."/>
            <person name="Lucas S."/>
            <person name="Lapidus A."/>
            <person name="Barry K."/>
            <person name="Detter J.C."/>
            <person name="Glavina del Rio T."/>
            <person name="Hammon N."/>
            <person name="Israni S."/>
            <person name="Dalin E."/>
            <person name="Tice H."/>
            <person name="Pitluck S."/>
            <person name="Chain P."/>
            <person name="Malfatti S."/>
            <person name="Shin M."/>
            <person name="Vergez L."/>
            <person name="Schmutz J."/>
            <person name="Larimer F."/>
            <person name="Land M."/>
            <person name="Hauser L."/>
            <person name="Pelletier D.A."/>
            <person name="Kyrpides N."/>
            <person name="Anderson I."/>
            <person name="Oda Y."/>
            <person name="Harwood C.S."/>
            <person name="Richardson P."/>
        </authorList>
    </citation>
    <scope>NUCLEOTIDE SEQUENCE [LARGE SCALE GENOMIC DNA]</scope>
    <source>
        <strain evidence="7">BisB18</strain>
    </source>
</reference>
<dbReference type="InterPro" id="IPR051459">
    <property type="entry name" value="Cytochrome_c-type_DH"/>
</dbReference>
<keyword evidence="5" id="KW-1133">Transmembrane helix</keyword>
<accession>Q219D3</accession>